<name>A0ABD3P5A9_9STRA</name>
<protein>
    <submittedName>
        <fullName evidence="2">Uncharacterized protein</fullName>
    </submittedName>
</protein>
<dbReference type="Proteomes" id="UP001530315">
    <property type="component" value="Unassembled WGS sequence"/>
</dbReference>
<comment type="caution">
    <text evidence="2">The sequence shown here is derived from an EMBL/GenBank/DDBJ whole genome shotgun (WGS) entry which is preliminary data.</text>
</comment>
<evidence type="ECO:0000313" key="2">
    <source>
        <dbReference type="EMBL" id="KAL3783008.1"/>
    </source>
</evidence>
<dbReference type="AlphaFoldDB" id="A0ABD3P5A9"/>
<reference evidence="2 3" key="1">
    <citation type="submission" date="2024-10" db="EMBL/GenBank/DDBJ databases">
        <title>Updated reference genomes for cyclostephanoid diatoms.</title>
        <authorList>
            <person name="Roberts W.R."/>
            <person name="Alverson A.J."/>
        </authorList>
    </citation>
    <scope>NUCLEOTIDE SEQUENCE [LARGE SCALE GENOMIC DNA]</scope>
    <source>
        <strain evidence="2 3">AJA276-08</strain>
    </source>
</reference>
<feature type="region of interest" description="Disordered" evidence="1">
    <location>
        <begin position="1"/>
        <end position="57"/>
    </location>
</feature>
<evidence type="ECO:0000256" key="1">
    <source>
        <dbReference type="SAM" id="MobiDB-lite"/>
    </source>
</evidence>
<gene>
    <name evidence="2" type="ORF">ACHAW5_009105</name>
</gene>
<organism evidence="2 3">
    <name type="scientific">Stephanodiscus triporus</name>
    <dbReference type="NCBI Taxonomy" id="2934178"/>
    <lineage>
        <taxon>Eukaryota</taxon>
        <taxon>Sar</taxon>
        <taxon>Stramenopiles</taxon>
        <taxon>Ochrophyta</taxon>
        <taxon>Bacillariophyta</taxon>
        <taxon>Coscinodiscophyceae</taxon>
        <taxon>Thalassiosirophycidae</taxon>
        <taxon>Stephanodiscales</taxon>
        <taxon>Stephanodiscaceae</taxon>
        <taxon>Stephanodiscus</taxon>
    </lineage>
</organism>
<accession>A0ABD3P5A9</accession>
<evidence type="ECO:0000313" key="3">
    <source>
        <dbReference type="Proteomes" id="UP001530315"/>
    </source>
</evidence>
<keyword evidence="3" id="KW-1185">Reference proteome</keyword>
<proteinExistence type="predicted"/>
<dbReference type="EMBL" id="JALLAZ020000991">
    <property type="protein sequence ID" value="KAL3783008.1"/>
    <property type="molecule type" value="Genomic_DNA"/>
</dbReference>
<sequence>MESGDDYVASEGGNTKRNIDGRSNSHRKNDTGDIIGPNQFTKLNSDSEKRVKRKSSISEDVGGWQCACEGGNGIFLPQSLMKSFSGPSAAMRLGAGGCYHKNM</sequence>